<keyword evidence="5 9" id="KW-1133">Transmembrane helix</keyword>
<dbReference type="AlphaFoldDB" id="A0A1U7H8D2"/>
<organism evidence="10 11">
    <name type="scientific">Hydrococcus rivularis NIES-593</name>
    <dbReference type="NCBI Taxonomy" id="1921803"/>
    <lineage>
        <taxon>Bacteria</taxon>
        <taxon>Bacillati</taxon>
        <taxon>Cyanobacteriota</taxon>
        <taxon>Cyanophyceae</taxon>
        <taxon>Pleurocapsales</taxon>
        <taxon>Hydrococcaceae</taxon>
        <taxon>Hydrococcus</taxon>
    </lineage>
</organism>
<dbReference type="Pfam" id="PF02472">
    <property type="entry name" value="ExbD"/>
    <property type="match status" value="1"/>
</dbReference>
<evidence type="ECO:0000313" key="10">
    <source>
        <dbReference type="EMBL" id="OKH19156.1"/>
    </source>
</evidence>
<comment type="subcellular location">
    <subcellularLocation>
        <location evidence="1">Cell membrane</location>
        <topology evidence="1">Single-pass membrane protein</topology>
    </subcellularLocation>
    <subcellularLocation>
        <location evidence="7">Cell membrane</location>
        <topology evidence="7">Single-pass type II membrane protein</topology>
    </subcellularLocation>
</comment>
<dbReference type="GO" id="GO:0005886">
    <property type="term" value="C:plasma membrane"/>
    <property type="evidence" value="ECO:0007669"/>
    <property type="project" value="UniProtKB-SubCell"/>
</dbReference>
<evidence type="ECO:0000256" key="5">
    <source>
        <dbReference type="ARBA" id="ARBA00022989"/>
    </source>
</evidence>
<comment type="similarity">
    <text evidence="2 7">Belongs to the ExbD/TolR family.</text>
</comment>
<dbReference type="EMBL" id="MRCB01000042">
    <property type="protein sequence ID" value="OKH19156.1"/>
    <property type="molecule type" value="Genomic_DNA"/>
</dbReference>
<protein>
    <submittedName>
        <fullName evidence="10">Biopolymer transporter ExbD</fullName>
    </submittedName>
</protein>
<reference evidence="10 11" key="1">
    <citation type="submission" date="2016-11" db="EMBL/GenBank/DDBJ databases">
        <title>Draft Genome Sequences of Nine Cyanobacterial Strains from Diverse Habitats.</title>
        <authorList>
            <person name="Zhu T."/>
            <person name="Hou S."/>
            <person name="Lu X."/>
            <person name="Hess W.R."/>
        </authorList>
    </citation>
    <scope>NUCLEOTIDE SEQUENCE [LARGE SCALE GENOMIC DNA]</scope>
    <source>
        <strain evidence="10 11">NIES-593</strain>
    </source>
</reference>
<dbReference type="RefSeq" id="WP_073601484.1">
    <property type="nucleotide sequence ID" value="NZ_MRCB01000042.1"/>
</dbReference>
<dbReference type="Proteomes" id="UP000186868">
    <property type="component" value="Unassembled WGS sequence"/>
</dbReference>
<dbReference type="Gene3D" id="3.30.420.270">
    <property type="match status" value="1"/>
</dbReference>
<evidence type="ECO:0000256" key="7">
    <source>
        <dbReference type="RuleBase" id="RU003879"/>
    </source>
</evidence>
<keyword evidence="6 9" id="KW-0472">Membrane</keyword>
<feature type="region of interest" description="Disordered" evidence="8">
    <location>
        <begin position="173"/>
        <end position="231"/>
    </location>
</feature>
<keyword evidence="7" id="KW-0813">Transport</keyword>
<keyword evidence="11" id="KW-1185">Reference proteome</keyword>
<feature type="compositionally biased region" description="Polar residues" evidence="8">
    <location>
        <begin position="200"/>
        <end position="212"/>
    </location>
</feature>
<dbReference type="GO" id="GO:0022857">
    <property type="term" value="F:transmembrane transporter activity"/>
    <property type="evidence" value="ECO:0007669"/>
    <property type="project" value="InterPro"/>
</dbReference>
<keyword evidence="3" id="KW-1003">Cell membrane</keyword>
<keyword evidence="7" id="KW-0653">Protein transport</keyword>
<dbReference type="OrthoDB" id="1682382at2"/>
<feature type="transmembrane region" description="Helical" evidence="9">
    <location>
        <begin position="39"/>
        <end position="60"/>
    </location>
</feature>
<keyword evidence="4 7" id="KW-0812">Transmembrane</keyword>
<dbReference type="GO" id="GO:0015031">
    <property type="term" value="P:protein transport"/>
    <property type="evidence" value="ECO:0007669"/>
    <property type="project" value="UniProtKB-KW"/>
</dbReference>
<dbReference type="PANTHER" id="PTHR30558:SF3">
    <property type="entry name" value="BIOPOLYMER TRANSPORT PROTEIN EXBD-RELATED"/>
    <property type="match status" value="1"/>
</dbReference>
<evidence type="ECO:0000256" key="3">
    <source>
        <dbReference type="ARBA" id="ARBA00022475"/>
    </source>
</evidence>
<feature type="compositionally biased region" description="Polar residues" evidence="8">
    <location>
        <begin position="173"/>
        <end position="184"/>
    </location>
</feature>
<gene>
    <name evidence="10" type="ORF">NIES593_21185</name>
</gene>
<evidence type="ECO:0000313" key="11">
    <source>
        <dbReference type="Proteomes" id="UP000186868"/>
    </source>
</evidence>
<accession>A0A1U7H8D2</accession>
<evidence type="ECO:0000256" key="8">
    <source>
        <dbReference type="SAM" id="MobiDB-lite"/>
    </source>
</evidence>
<evidence type="ECO:0000256" key="2">
    <source>
        <dbReference type="ARBA" id="ARBA00005811"/>
    </source>
</evidence>
<evidence type="ECO:0000256" key="1">
    <source>
        <dbReference type="ARBA" id="ARBA00004162"/>
    </source>
</evidence>
<dbReference type="InterPro" id="IPR003400">
    <property type="entry name" value="ExbD"/>
</dbReference>
<comment type="caution">
    <text evidence="10">The sequence shown here is derived from an EMBL/GenBank/DDBJ whole genome shotgun (WGS) entry which is preliminary data.</text>
</comment>
<proteinExistence type="inferred from homology"/>
<name>A0A1U7H8D2_9CYAN</name>
<dbReference type="PANTHER" id="PTHR30558">
    <property type="entry name" value="EXBD MEMBRANE COMPONENT OF PMF-DRIVEN MACROMOLECULE IMPORT SYSTEM"/>
    <property type="match status" value="1"/>
</dbReference>
<evidence type="ECO:0000256" key="4">
    <source>
        <dbReference type="ARBA" id="ARBA00022692"/>
    </source>
</evidence>
<evidence type="ECO:0000256" key="6">
    <source>
        <dbReference type="ARBA" id="ARBA00023136"/>
    </source>
</evidence>
<evidence type="ECO:0000256" key="9">
    <source>
        <dbReference type="SAM" id="Phobius"/>
    </source>
</evidence>
<dbReference type="STRING" id="1921803.NIES593_21185"/>
<sequence length="231" mass="25362">MKESHSRTNASRAGATPIALRYFRLWHDRTDNQEVRIEIVPLIDVVFCILIFFILAAVSFSRQQAIGLDLPKASTGKPQMREMLVVSLDDLGQVYVEQQLVTSNQLFQALKNYHQYNPNGLMVLHASRNASYNEVVRVLDMLREVGGNRVALATLPGESEALEAIQGNLTPNFNNNLPSGTNLPGGSPYSLPQNLPPSMPNSRLGNSQSNPYAPSVPSLPSPPNTTPGRNN</sequence>